<feature type="region of interest" description="Disordered" evidence="1">
    <location>
        <begin position="147"/>
        <end position="173"/>
    </location>
</feature>
<evidence type="ECO:0000313" key="4">
    <source>
        <dbReference type="Proteomes" id="UP001159427"/>
    </source>
</evidence>
<feature type="region of interest" description="Disordered" evidence="1">
    <location>
        <begin position="1"/>
        <end position="23"/>
    </location>
</feature>
<gene>
    <name evidence="3" type="ORF">PEVE_00006889</name>
</gene>
<feature type="domain" description="BHLH" evidence="2">
    <location>
        <begin position="15"/>
        <end position="65"/>
    </location>
</feature>
<protein>
    <recommendedName>
        <fullName evidence="2">BHLH domain-containing protein</fullName>
    </recommendedName>
</protein>
<sequence>KRLKRRGPRLTGVSKQRKKANARERNRVSILNNYIQLLRTLIPEPEKRTTKFDVIIGAAAYISQLTEILQGDNDTDVRDPEDFGRGSLHLCSISQISLTPILKCITSASFKTTRTEKTLKDKTARVMSTCVPVCKLETPKVPNPLVQGRKRHRRRGPRLTGVSKQRKSANARERNRVRVINNALEKLRDLIPLLPTEKRPSKIETVRLAALYIHHLTELL</sequence>
<dbReference type="SUPFAM" id="SSF47459">
    <property type="entry name" value="HLH, helix-loop-helix DNA-binding domain"/>
    <property type="match status" value="2"/>
</dbReference>
<dbReference type="SMART" id="SM00353">
    <property type="entry name" value="HLH"/>
    <property type="match status" value="2"/>
</dbReference>
<keyword evidence="4" id="KW-1185">Reference proteome</keyword>
<dbReference type="InterPro" id="IPR011598">
    <property type="entry name" value="bHLH_dom"/>
</dbReference>
<dbReference type="PANTHER" id="PTHR23349:SF110">
    <property type="entry name" value="BHLH DOMAIN-CONTAINING PROTEIN"/>
    <property type="match status" value="1"/>
</dbReference>
<evidence type="ECO:0000313" key="3">
    <source>
        <dbReference type="EMBL" id="CAH3169448.1"/>
    </source>
</evidence>
<evidence type="ECO:0000256" key="1">
    <source>
        <dbReference type="SAM" id="MobiDB-lite"/>
    </source>
</evidence>
<organism evidence="3 4">
    <name type="scientific">Porites evermanni</name>
    <dbReference type="NCBI Taxonomy" id="104178"/>
    <lineage>
        <taxon>Eukaryota</taxon>
        <taxon>Metazoa</taxon>
        <taxon>Cnidaria</taxon>
        <taxon>Anthozoa</taxon>
        <taxon>Hexacorallia</taxon>
        <taxon>Scleractinia</taxon>
        <taxon>Fungiina</taxon>
        <taxon>Poritidae</taxon>
        <taxon>Porites</taxon>
    </lineage>
</organism>
<feature type="domain" description="BHLH" evidence="2">
    <location>
        <begin position="164"/>
        <end position="216"/>
    </location>
</feature>
<proteinExistence type="predicted"/>
<dbReference type="CDD" id="cd11390">
    <property type="entry name" value="bHLH_TS"/>
    <property type="match status" value="1"/>
</dbReference>
<dbReference type="PANTHER" id="PTHR23349">
    <property type="entry name" value="BASIC HELIX-LOOP-HELIX TRANSCRIPTION FACTOR, TWIST"/>
    <property type="match status" value="1"/>
</dbReference>
<feature type="compositionally biased region" description="Basic residues" evidence="1">
    <location>
        <begin position="148"/>
        <end position="157"/>
    </location>
</feature>
<dbReference type="InterPro" id="IPR050283">
    <property type="entry name" value="E-box_TF_Regulators"/>
</dbReference>
<dbReference type="EMBL" id="CALNXI010001453">
    <property type="protein sequence ID" value="CAH3169448.1"/>
    <property type="molecule type" value="Genomic_DNA"/>
</dbReference>
<dbReference type="Pfam" id="PF00010">
    <property type="entry name" value="HLH"/>
    <property type="match status" value="2"/>
</dbReference>
<feature type="non-terminal residue" evidence="3">
    <location>
        <position position="1"/>
    </location>
</feature>
<evidence type="ECO:0000259" key="2">
    <source>
        <dbReference type="PROSITE" id="PS50888"/>
    </source>
</evidence>
<accession>A0ABN8QRN3</accession>
<dbReference type="PROSITE" id="PS50888">
    <property type="entry name" value="BHLH"/>
    <property type="match status" value="2"/>
</dbReference>
<dbReference type="Proteomes" id="UP001159427">
    <property type="component" value="Unassembled WGS sequence"/>
</dbReference>
<name>A0ABN8QRN3_9CNID</name>
<comment type="caution">
    <text evidence="3">The sequence shown here is derived from an EMBL/GenBank/DDBJ whole genome shotgun (WGS) entry which is preliminary data.</text>
</comment>
<dbReference type="Gene3D" id="4.10.280.10">
    <property type="entry name" value="Helix-loop-helix DNA-binding domain"/>
    <property type="match status" value="2"/>
</dbReference>
<dbReference type="InterPro" id="IPR036638">
    <property type="entry name" value="HLH_DNA-bd_sf"/>
</dbReference>
<reference evidence="3 4" key="1">
    <citation type="submission" date="2022-05" db="EMBL/GenBank/DDBJ databases">
        <authorList>
            <consortium name="Genoscope - CEA"/>
            <person name="William W."/>
        </authorList>
    </citation>
    <scope>NUCLEOTIDE SEQUENCE [LARGE SCALE GENOMIC DNA]</scope>
</reference>
<feature type="non-terminal residue" evidence="3">
    <location>
        <position position="220"/>
    </location>
</feature>